<evidence type="ECO:0000256" key="9">
    <source>
        <dbReference type="SAM" id="SignalP"/>
    </source>
</evidence>
<sequence length="768" mass="87777">MKRLIIGLLLLLVPMSATAAEIIKKMTVRGNAKVESEAILTILQTQVGKGLSSAVVRDDILSLYDLGYFSDVRFYKDKVSGGVEVIIEVKEKPSVVEIVYIGMDELGEDDFKEKMETELFTIVDEGAITNDVRMIEKAYLEKGFYLAKASFKLVPVPDNPQQVKLEIIVDEGGKVLVGDVHILGNEYFSDSELINQFFSQPYTRSSTFSAPGSVYNDDFLKRDTEFMAYLYKDQGFAEVKVAKPVTVMDSDREFVRITFEVEEGIQYSIGSIDFAGDLLYEKDELRDWMQLKDGDLFRFSLFRKDIEMLIDRYGDKGYAFADVNPKPRFDREKKLVHLVYDIDKGEKVYFGEFTFVGNTKTRDNVIRRELEVTDGELYSGTRLNLSKRNIERLGFFEEVQTIKKRDPEKANVLNYKFRVKEKPTGQLQAALGFSPSSDSDENRFFGQGRYSEENQSGYGWKTSFTGRWNGGNNYSLELGFRNPRVNDSYWSFGVNGFTRNEVRLLTSDGVQVQESRNGVSVSVGRRIIELIRAAIAVKFTKITQDSDVFILRNFDQDGQSHSVVLSLSRNDTNNYIDPSEGSSVRLSQEITGGLLGGDRNYYETLFDGAYYFPIDFTDTYRTYFKFHSLFGFLWPMGDEQIPLFERYVLGGPENLRGYDYRSVGQKFTIIRAPGGFPSEVAYGGNKQALFQLEYFFPVIQQANIKGLLFYDTGRVYSEDEPVEFKDFSSDVGFGFRWITPVAPFRFEWAYPIVDGDLGDLEFIFYLGY</sequence>
<feature type="domain" description="POTRA" evidence="10">
    <location>
        <begin position="21"/>
        <end position="92"/>
    </location>
</feature>
<dbReference type="Pfam" id="PF07244">
    <property type="entry name" value="POTRA"/>
    <property type="match status" value="5"/>
</dbReference>
<dbReference type="GO" id="GO:0009279">
    <property type="term" value="C:cell outer membrane"/>
    <property type="evidence" value="ECO:0007669"/>
    <property type="project" value="UniProtKB-UniRule"/>
</dbReference>
<dbReference type="EMBL" id="FWZT01000003">
    <property type="protein sequence ID" value="SME99606.1"/>
    <property type="molecule type" value="Genomic_DNA"/>
</dbReference>
<proteinExistence type="predicted"/>
<organism evidence="11 12">
    <name type="scientific">Pseudobacteriovorax antillogorgiicola</name>
    <dbReference type="NCBI Taxonomy" id="1513793"/>
    <lineage>
        <taxon>Bacteria</taxon>
        <taxon>Pseudomonadati</taxon>
        <taxon>Bdellovibrionota</taxon>
        <taxon>Oligoflexia</taxon>
        <taxon>Oligoflexales</taxon>
        <taxon>Pseudobacteriovoracaceae</taxon>
        <taxon>Pseudobacteriovorax</taxon>
    </lineage>
</organism>
<dbReference type="Gene3D" id="3.10.20.310">
    <property type="entry name" value="membrane protein fhac"/>
    <property type="match status" value="5"/>
</dbReference>
<dbReference type="STRING" id="1513793.SAMN06296036_10312"/>
<dbReference type="PANTHER" id="PTHR12815:SF47">
    <property type="entry name" value="TRANSLOCATION AND ASSEMBLY MODULE SUBUNIT TAMA"/>
    <property type="match status" value="1"/>
</dbReference>
<evidence type="ECO:0000313" key="11">
    <source>
        <dbReference type="EMBL" id="SME99606.1"/>
    </source>
</evidence>
<dbReference type="RefSeq" id="WP_159455142.1">
    <property type="nucleotide sequence ID" value="NZ_FWZT01000003.1"/>
</dbReference>
<protein>
    <recommendedName>
        <fullName evidence="8">Outer membrane protein assembly factor BamA</fullName>
    </recommendedName>
</protein>
<evidence type="ECO:0000256" key="2">
    <source>
        <dbReference type="ARBA" id="ARBA00022452"/>
    </source>
</evidence>
<dbReference type="GO" id="GO:0071709">
    <property type="term" value="P:membrane assembly"/>
    <property type="evidence" value="ECO:0007669"/>
    <property type="project" value="InterPro"/>
</dbReference>
<feature type="chain" id="PRO_5012599430" description="Outer membrane protein assembly factor BamA" evidence="9">
    <location>
        <begin position="20"/>
        <end position="768"/>
    </location>
</feature>
<keyword evidence="3" id="KW-0812">Transmembrane</keyword>
<feature type="domain" description="POTRA" evidence="10">
    <location>
        <begin position="267"/>
        <end position="345"/>
    </location>
</feature>
<keyword evidence="6" id="KW-0472">Membrane</keyword>
<comment type="subcellular location">
    <subcellularLocation>
        <location evidence="1">Membrane</location>
    </subcellularLocation>
</comment>
<dbReference type="Pfam" id="PF01103">
    <property type="entry name" value="Omp85"/>
    <property type="match status" value="1"/>
</dbReference>
<gene>
    <name evidence="11" type="ORF">SAMN06296036_10312</name>
</gene>
<dbReference type="NCBIfam" id="TIGR03303">
    <property type="entry name" value="OM_YaeT"/>
    <property type="match status" value="1"/>
</dbReference>
<evidence type="ECO:0000256" key="7">
    <source>
        <dbReference type="ARBA" id="ARBA00023237"/>
    </source>
</evidence>
<dbReference type="Gene3D" id="2.40.160.50">
    <property type="entry name" value="membrane protein fhac: a member of the omp85/tpsb transporter family"/>
    <property type="match status" value="1"/>
</dbReference>
<reference evidence="12" key="1">
    <citation type="submission" date="2017-04" db="EMBL/GenBank/DDBJ databases">
        <authorList>
            <person name="Varghese N."/>
            <person name="Submissions S."/>
        </authorList>
    </citation>
    <scope>NUCLEOTIDE SEQUENCE [LARGE SCALE GENOMIC DNA]</scope>
    <source>
        <strain evidence="12">RKEM611</strain>
    </source>
</reference>
<evidence type="ECO:0000256" key="8">
    <source>
        <dbReference type="NCBIfam" id="TIGR03303"/>
    </source>
</evidence>
<evidence type="ECO:0000256" key="1">
    <source>
        <dbReference type="ARBA" id="ARBA00004370"/>
    </source>
</evidence>
<dbReference type="InterPro" id="IPR039910">
    <property type="entry name" value="D15-like"/>
</dbReference>
<dbReference type="Proteomes" id="UP000192907">
    <property type="component" value="Unassembled WGS sequence"/>
</dbReference>
<keyword evidence="12" id="KW-1185">Reference proteome</keyword>
<dbReference type="InterPro" id="IPR023707">
    <property type="entry name" value="OM_assembly_BamA"/>
</dbReference>
<dbReference type="InterPro" id="IPR034746">
    <property type="entry name" value="POTRA"/>
</dbReference>
<keyword evidence="4 9" id="KW-0732">Signal</keyword>
<evidence type="ECO:0000256" key="6">
    <source>
        <dbReference type="ARBA" id="ARBA00023136"/>
    </source>
</evidence>
<dbReference type="AlphaFoldDB" id="A0A1Y6B9B5"/>
<dbReference type="PROSITE" id="PS51779">
    <property type="entry name" value="POTRA"/>
    <property type="match status" value="3"/>
</dbReference>
<evidence type="ECO:0000259" key="10">
    <source>
        <dbReference type="PROSITE" id="PS51779"/>
    </source>
</evidence>
<keyword evidence="7" id="KW-0998">Cell outer membrane</keyword>
<evidence type="ECO:0000256" key="5">
    <source>
        <dbReference type="ARBA" id="ARBA00022737"/>
    </source>
</evidence>
<dbReference type="InterPro" id="IPR010827">
    <property type="entry name" value="BamA/TamA_POTRA"/>
</dbReference>
<name>A0A1Y6B9B5_9BACT</name>
<keyword evidence="5" id="KW-0677">Repeat</keyword>
<dbReference type="InterPro" id="IPR000184">
    <property type="entry name" value="Bac_surfAg_D15"/>
</dbReference>
<keyword evidence="2" id="KW-1134">Transmembrane beta strand</keyword>
<feature type="signal peptide" evidence="9">
    <location>
        <begin position="1"/>
        <end position="19"/>
    </location>
</feature>
<evidence type="ECO:0000313" key="12">
    <source>
        <dbReference type="Proteomes" id="UP000192907"/>
    </source>
</evidence>
<feature type="domain" description="POTRA" evidence="10">
    <location>
        <begin position="348"/>
        <end position="422"/>
    </location>
</feature>
<dbReference type="PIRSF" id="PIRSF006076">
    <property type="entry name" value="OM_assembly_OMP85"/>
    <property type="match status" value="1"/>
</dbReference>
<accession>A0A1Y6B9B5</accession>
<dbReference type="PANTHER" id="PTHR12815">
    <property type="entry name" value="SORTING AND ASSEMBLY MACHINERY SAMM50 PROTEIN FAMILY MEMBER"/>
    <property type="match status" value="1"/>
</dbReference>
<evidence type="ECO:0000256" key="4">
    <source>
        <dbReference type="ARBA" id="ARBA00022729"/>
    </source>
</evidence>
<evidence type="ECO:0000256" key="3">
    <source>
        <dbReference type="ARBA" id="ARBA00022692"/>
    </source>
</evidence>